<dbReference type="Gene3D" id="3.40.720.10">
    <property type="entry name" value="Alkaline Phosphatase, subunit A"/>
    <property type="match status" value="1"/>
</dbReference>
<sequence>MCRLAVACWLGVLAAWGFSATPERAVIVISWDGGKPSVMRQLVQRGQLPTVQALMQEGTYTLTAQTIVPSSTLPSHASMLTGLRFERHGVNWNSYIPERGAVKATTVFELAKRAGLRTAMVFSKEKFKHFAKPNTVDVVEYVRGNAEKVAEVAVRVLTTQKPNLLFVHFHDPDSAGHAYGWGNEAKGVPPSDEFLAALRRCDEATGAIVRALKAARVWQTALVIVTADHGGHDRTHGTANPEDVYIPWIAAGGLAAKRGEIKQTVRTMDTAATALAALKVAVPPDWDGQPVSAALQDGSKVAMTNGVLPIVAEWRGVRCGVTKPQLRIVTNARDWSDLWRQVHRVVRPAPPVPSIDFTRYTVLAVFAGQKPTGGYTIRITRVTLQGQKAVVFVREEVPERGAFVTHALTQPFHIVAVPRVNANVQFIAQRICDQ</sequence>
<dbReference type="GO" id="GO:0016787">
    <property type="term" value="F:hydrolase activity"/>
    <property type="evidence" value="ECO:0007669"/>
    <property type="project" value="UniProtKB-ARBA"/>
</dbReference>
<accession>A0A2H5XB77</accession>
<protein>
    <recommendedName>
        <fullName evidence="2">PrcB C-terminal domain-containing protein</fullName>
    </recommendedName>
</protein>
<organism evidence="3 4">
    <name type="scientific">Candidatus Fervidibacter japonicus</name>
    <dbReference type="NCBI Taxonomy" id="2035412"/>
    <lineage>
        <taxon>Bacteria</taxon>
        <taxon>Candidatus Fervidibacterota</taxon>
        <taxon>Candidatus Fervidibacter</taxon>
    </lineage>
</organism>
<dbReference type="AlphaFoldDB" id="A0A2H5XB77"/>
<dbReference type="Pfam" id="PF01663">
    <property type="entry name" value="Phosphodiest"/>
    <property type="match status" value="1"/>
</dbReference>
<feature type="domain" description="PrcB C-terminal" evidence="2">
    <location>
        <begin position="361"/>
        <end position="418"/>
    </location>
</feature>
<dbReference type="PANTHER" id="PTHR10151:SF120">
    <property type="entry name" value="BIS(5'-ADENOSYL)-TRIPHOSPHATASE"/>
    <property type="match status" value="1"/>
</dbReference>
<dbReference type="EMBL" id="BEHT01000010">
    <property type="protein sequence ID" value="GBC98446.1"/>
    <property type="molecule type" value="Genomic_DNA"/>
</dbReference>
<dbReference type="InterPro" id="IPR017850">
    <property type="entry name" value="Alkaline_phosphatase_core_sf"/>
</dbReference>
<reference evidence="4" key="1">
    <citation type="submission" date="2017-09" db="EMBL/GenBank/DDBJ databases">
        <title>Metaegenomics of thermophilic ammonia-oxidizing enrichment culture.</title>
        <authorList>
            <person name="Kato S."/>
            <person name="Suzuki K."/>
        </authorList>
    </citation>
    <scope>NUCLEOTIDE SEQUENCE [LARGE SCALE GENOMIC DNA]</scope>
</reference>
<keyword evidence="1" id="KW-0732">Signal</keyword>
<proteinExistence type="predicted"/>
<evidence type="ECO:0000313" key="4">
    <source>
        <dbReference type="Proteomes" id="UP000236173"/>
    </source>
</evidence>
<dbReference type="SUPFAM" id="SSF53649">
    <property type="entry name" value="Alkaline phosphatase-like"/>
    <property type="match status" value="1"/>
</dbReference>
<evidence type="ECO:0000259" key="2">
    <source>
        <dbReference type="Pfam" id="PF14343"/>
    </source>
</evidence>
<feature type="chain" id="PRO_5014164868" description="PrcB C-terminal domain-containing protein" evidence="1">
    <location>
        <begin position="26"/>
        <end position="434"/>
    </location>
</feature>
<dbReference type="Pfam" id="PF14343">
    <property type="entry name" value="PrcB_C"/>
    <property type="match status" value="1"/>
</dbReference>
<comment type="caution">
    <text evidence="3">The sequence shown here is derived from an EMBL/GenBank/DDBJ whole genome shotgun (WGS) entry which is preliminary data.</text>
</comment>
<name>A0A2H5XB77_9BACT</name>
<dbReference type="InterPro" id="IPR002591">
    <property type="entry name" value="Phosphodiest/P_Trfase"/>
</dbReference>
<dbReference type="InterPro" id="IPR025748">
    <property type="entry name" value="PrcB_C_dom"/>
</dbReference>
<dbReference type="PANTHER" id="PTHR10151">
    <property type="entry name" value="ECTONUCLEOTIDE PYROPHOSPHATASE/PHOSPHODIESTERASE"/>
    <property type="match status" value="1"/>
</dbReference>
<feature type="signal peptide" evidence="1">
    <location>
        <begin position="1"/>
        <end position="25"/>
    </location>
</feature>
<gene>
    <name evidence="3" type="ORF">HRbin17_00958</name>
</gene>
<evidence type="ECO:0000256" key="1">
    <source>
        <dbReference type="SAM" id="SignalP"/>
    </source>
</evidence>
<evidence type="ECO:0000313" key="3">
    <source>
        <dbReference type="EMBL" id="GBC98446.1"/>
    </source>
</evidence>
<dbReference type="CDD" id="cd16018">
    <property type="entry name" value="Enpp"/>
    <property type="match status" value="1"/>
</dbReference>
<dbReference type="Proteomes" id="UP000236173">
    <property type="component" value="Unassembled WGS sequence"/>
</dbReference>